<dbReference type="AlphaFoldDB" id="A0A4Y7QJ55"/>
<dbReference type="Gene3D" id="3.40.50.150">
    <property type="entry name" value="Vaccinia Virus protein VP39"/>
    <property type="match status" value="1"/>
</dbReference>
<gene>
    <name evidence="2" type="ORF">BD410DRAFT_818766</name>
</gene>
<keyword evidence="2" id="KW-0808">Transferase</keyword>
<sequence length="267" mass="29582">MSDYSIVRNQYDRMAEMEEQRLKDHPMERLVTLDTISLHLGPHLDVPLKIADIGGGTGVYAFILAKQGHSVHLRDLSPGLLVIASEEQAGNAVYMDSMFRPSDEGTFDAVLLLGPLYHIVDEADRLAAISNALKLLKDSGTLFASFVSINAHIRGIAIRDPGRLLREPEFYDEYLRSGHYVRRGERNAESFHASLSEIQPLIERAGGTVLEIVGVEGILGGGLDKFMAEAGDHVIQAWLHLMKDLGRRPENLGNADHWLAVIRKPVN</sequence>
<dbReference type="GO" id="GO:0008168">
    <property type="term" value="F:methyltransferase activity"/>
    <property type="evidence" value="ECO:0007669"/>
    <property type="project" value="UniProtKB-KW"/>
</dbReference>
<dbReference type="CDD" id="cd02440">
    <property type="entry name" value="AdoMet_MTases"/>
    <property type="match status" value="1"/>
</dbReference>
<reference evidence="2 3" key="1">
    <citation type="submission" date="2018-06" db="EMBL/GenBank/DDBJ databases">
        <title>A transcriptomic atlas of mushroom development highlights an independent origin of complex multicellularity.</title>
        <authorList>
            <consortium name="DOE Joint Genome Institute"/>
            <person name="Krizsan K."/>
            <person name="Almasi E."/>
            <person name="Merenyi Z."/>
            <person name="Sahu N."/>
            <person name="Viragh M."/>
            <person name="Koszo T."/>
            <person name="Mondo S."/>
            <person name="Kiss B."/>
            <person name="Balint B."/>
            <person name="Kues U."/>
            <person name="Barry K."/>
            <person name="Hegedus J.C."/>
            <person name="Henrissat B."/>
            <person name="Johnson J."/>
            <person name="Lipzen A."/>
            <person name="Ohm R."/>
            <person name="Nagy I."/>
            <person name="Pangilinan J."/>
            <person name="Yan J."/>
            <person name="Xiong Y."/>
            <person name="Grigoriev I.V."/>
            <person name="Hibbett D.S."/>
            <person name="Nagy L.G."/>
        </authorList>
    </citation>
    <scope>NUCLEOTIDE SEQUENCE [LARGE SCALE GENOMIC DNA]</scope>
    <source>
        <strain evidence="2 3">SZMC22713</strain>
    </source>
</reference>
<evidence type="ECO:0000313" key="3">
    <source>
        <dbReference type="Proteomes" id="UP000294933"/>
    </source>
</evidence>
<dbReference type="STRING" id="50990.A0A4Y7QJ55"/>
<proteinExistence type="predicted"/>
<dbReference type="EMBL" id="ML170159">
    <property type="protein sequence ID" value="TDL27288.1"/>
    <property type="molecule type" value="Genomic_DNA"/>
</dbReference>
<name>A0A4Y7QJ55_9AGAM</name>
<protein>
    <submittedName>
        <fullName evidence="2">S-adenosyl-L-methionine-dependent methyltransferase</fullName>
    </submittedName>
</protein>
<dbReference type="Proteomes" id="UP000294933">
    <property type="component" value="Unassembled WGS sequence"/>
</dbReference>
<dbReference type="VEuPathDB" id="FungiDB:BD410DRAFT_818766"/>
<evidence type="ECO:0000313" key="2">
    <source>
        <dbReference type="EMBL" id="TDL27288.1"/>
    </source>
</evidence>
<dbReference type="OrthoDB" id="3436015at2759"/>
<dbReference type="InterPro" id="IPR029063">
    <property type="entry name" value="SAM-dependent_MTases_sf"/>
</dbReference>
<accession>A0A4Y7QJ55</accession>
<keyword evidence="3" id="KW-1185">Reference proteome</keyword>
<keyword evidence="2" id="KW-0489">Methyltransferase</keyword>
<organism evidence="2 3">
    <name type="scientific">Rickenella mellea</name>
    <dbReference type="NCBI Taxonomy" id="50990"/>
    <lineage>
        <taxon>Eukaryota</taxon>
        <taxon>Fungi</taxon>
        <taxon>Dikarya</taxon>
        <taxon>Basidiomycota</taxon>
        <taxon>Agaricomycotina</taxon>
        <taxon>Agaricomycetes</taxon>
        <taxon>Hymenochaetales</taxon>
        <taxon>Rickenellaceae</taxon>
        <taxon>Rickenella</taxon>
    </lineage>
</organism>
<dbReference type="SUPFAM" id="SSF53335">
    <property type="entry name" value="S-adenosyl-L-methionine-dependent methyltransferases"/>
    <property type="match status" value="1"/>
</dbReference>
<dbReference type="InterPro" id="IPR041698">
    <property type="entry name" value="Methyltransf_25"/>
</dbReference>
<dbReference type="GO" id="GO:0032259">
    <property type="term" value="P:methylation"/>
    <property type="evidence" value="ECO:0007669"/>
    <property type="project" value="UniProtKB-KW"/>
</dbReference>
<evidence type="ECO:0000259" key="1">
    <source>
        <dbReference type="Pfam" id="PF13649"/>
    </source>
</evidence>
<dbReference type="Pfam" id="PF13649">
    <property type="entry name" value="Methyltransf_25"/>
    <property type="match status" value="1"/>
</dbReference>
<feature type="domain" description="Methyltransferase" evidence="1">
    <location>
        <begin position="50"/>
        <end position="140"/>
    </location>
</feature>